<dbReference type="Pfam" id="PF00149">
    <property type="entry name" value="Metallophos"/>
    <property type="match status" value="1"/>
</dbReference>
<keyword evidence="2" id="KW-0378">Hydrolase</keyword>
<evidence type="ECO:0000259" key="4">
    <source>
        <dbReference type="Pfam" id="PF00149"/>
    </source>
</evidence>
<dbReference type="InterPro" id="IPR004843">
    <property type="entry name" value="Calcineurin-like_PHP"/>
</dbReference>
<protein>
    <recommendedName>
        <fullName evidence="4">Calcineurin-like phosphoesterase domain-containing protein</fullName>
    </recommendedName>
</protein>
<feature type="region of interest" description="Disordered" evidence="3">
    <location>
        <begin position="242"/>
        <end position="262"/>
    </location>
</feature>
<sequence length="311" mass="35553">MKRHIDIKLKNRFLLVQILFLLVLALPVFSEEINVTQDSTFCFVGDTGHVNEIQKNVADALADSECNAIWHTGDIIYPDGISSKDDPRFITNFLRPFNKVFNKKIPFFLTLGNHDYKKEPKSYLEIAKNNSLIVYPNNYYSNKYGKLCIFSLDTTIFDKLYLFYKRREQKSWLRKIKEDMTSSCELSIAVAHHPLFSSGDRKNATPQLSRFLETDIFGTFDLYIAGHNHVLADEGERRGTRQLISGTGSLPGGSPEEQPEGKFNVETPGFLKLELKEIDNKVVAEYSFIQARDNLVLWKGLKIGSGIRKNN</sequence>
<feature type="domain" description="Calcineurin-like phosphoesterase" evidence="4">
    <location>
        <begin position="40"/>
        <end position="230"/>
    </location>
</feature>
<dbReference type="InterPro" id="IPR029052">
    <property type="entry name" value="Metallo-depent_PP-like"/>
</dbReference>
<accession>A0A381Q3A3</accession>
<name>A0A381Q3A3_9ZZZZ</name>
<dbReference type="InterPro" id="IPR051558">
    <property type="entry name" value="Metallophosphoesterase_PAP"/>
</dbReference>
<dbReference type="AlphaFoldDB" id="A0A381Q3A3"/>
<dbReference type="GO" id="GO:0016787">
    <property type="term" value="F:hydrolase activity"/>
    <property type="evidence" value="ECO:0007669"/>
    <property type="project" value="UniProtKB-KW"/>
</dbReference>
<organism evidence="5">
    <name type="scientific">marine metagenome</name>
    <dbReference type="NCBI Taxonomy" id="408172"/>
    <lineage>
        <taxon>unclassified sequences</taxon>
        <taxon>metagenomes</taxon>
        <taxon>ecological metagenomes</taxon>
    </lineage>
</organism>
<dbReference type="PANTHER" id="PTHR10161">
    <property type="entry name" value="TARTRATE-RESISTANT ACID PHOSPHATASE TYPE 5"/>
    <property type="match status" value="1"/>
</dbReference>
<evidence type="ECO:0000256" key="2">
    <source>
        <dbReference type="ARBA" id="ARBA00022801"/>
    </source>
</evidence>
<dbReference type="Gene3D" id="3.60.21.10">
    <property type="match status" value="1"/>
</dbReference>
<dbReference type="EMBL" id="UINC01001177">
    <property type="protein sequence ID" value="SUZ73368.1"/>
    <property type="molecule type" value="Genomic_DNA"/>
</dbReference>
<gene>
    <name evidence="5" type="ORF">METZ01_LOCUS26222</name>
</gene>
<evidence type="ECO:0000256" key="3">
    <source>
        <dbReference type="SAM" id="MobiDB-lite"/>
    </source>
</evidence>
<dbReference type="SUPFAM" id="SSF56300">
    <property type="entry name" value="Metallo-dependent phosphatases"/>
    <property type="match status" value="1"/>
</dbReference>
<evidence type="ECO:0000313" key="5">
    <source>
        <dbReference type="EMBL" id="SUZ73368.1"/>
    </source>
</evidence>
<reference evidence="5" key="1">
    <citation type="submission" date="2018-05" db="EMBL/GenBank/DDBJ databases">
        <authorList>
            <person name="Lanie J.A."/>
            <person name="Ng W.-L."/>
            <person name="Kazmierczak K.M."/>
            <person name="Andrzejewski T.M."/>
            <person name="Davidsen T.M."/>
            <person name="Wayne K.J."/>
            <person name="Tettelin H."/>
            <person name="Glass J.I."/>
            <person name="Rusch D."/>
            <person name="Podicherti R."/>
            <person name="Tsui H.-C.T."/>
            <person name="Winkler M.E."/>
        </authorList>
    </citation>
    <scope>NUCLEOTIDE SEQUENCE</scope>
</reference>
<evidence type="ECO:0000256" key="1">
    <source>
        <dbReference type="ARBA" id="ARBA00022729"/>
    </source>
</evidence>
<keyword evidence="1" id="KW-0732">Signal</keyword>
<proteinExistence type="predicted"/>
<dbReference type="PANTHER" id="PTHR10161:SF14">
    <property type="entry name" value="TARTRATE-RESISTANT ACID PHOSPHATASE TYPE 5"/>
    <property type="match status" value="1"/>
</dbReference>